<dbReference type="Pfam" id="PF07568">
    <property type="entry name" value="HisKA_2"/>
    <property type="match status" value="1"/>
</dbReference>
<dbReference type="SUPFAM" id="SSF55874">
    <property type="entry name" value="ATPase domain of HSP90 chaperone/DNA topoisomerase II/histidine kinase"/>
    <property type="match status" value="1"/>
</dbReference>
<dbReference type="KEGG" id="ptan:CRYO30217_03232"/>
<dbReference type="PANTHER" id="PTHR43065:SF23">
    <property type="entry name" value="SENSOR HISTIDINE KINASE PDTAS"/>
    <property type="match status" value="1"/>
</dbReference>
<dbReference type="Pfam" id="PF02518">
    <property type="entry name" value="HATPase_c"/>
    <property type="match status" value="1"/>
</dbReference>
<feature type="domain" description="Histidine kinase" evidence="4">
    <location>
        <begin position="418"/>
        <end position="607"/>
    </location>
</feature>
<dbReference type="InterPro" id="IPR003594">
    <property type="entry name" value="HATPase_dom"/>
</dbReference>
<dbReference type="PROSITE" id="PS50005">
    <property type="entry name" value="TPR"/>
    <property type="match status" value="1"/>
</dbReference>
<dbReference type="InterPro" id="IPR011990">
    <property type="entry name" value="TPR-like_helical_dom_sf"/>
</dbReference>
<feature type="coiled-coil region" evidence="2">
    <location>
        <begin position="323"/>
        <end position="361"/>
    </location>
</feature>
<dbReference type="AlphaFoldDB" id="A0A916NDG1"/>
<feature type="coiled-coil region" evidence="2">
    <location>
        <begin position="391"/>
        <end position="418"/>
    </location>
</feature>
<evidence type="ECO:0000259" key="4">
    <source>
        <dbReference type="PROSITE" id="PS50109"/>
    </source>
</evidence>
<dbReference type="Gene3D" id="1.25.40.10">
    <property type="entry name" value="Tetratricopeptide repeat domain"/>
    <property type="match status" value="1"/>
</dbReference>
<reference evidence="5" key="1">
    <citation type="submission" date="2021-04" db="EMBL/GenBank/DDBJ databases">
        <authorList>
            <person name="Rodrigo-Torres L."/>
            <person name="Arahal R. D."/>
            <person name="Lucena T."/>
        </authorList>
    </citation>
    <scope>NUCLEOTIDE SEQUENCE</scope>
    <source>
        <strain evidence="5">AS29M-1</strain>
    </source>
</reference>
<keyword evidence="2" id="KW-0175">Coiled coil</keyword>
<feature type="transmembrane region" description="Helical" evidence="3">
    <location>
        <begin position="369"/>
        <end position="388"/>
    </location>
</feature>
<sequence length="607" mass="69197">MIPWIKYISKLFFINVVFGCSYFFGQTSIDSLKHVLAADHSPRTNLDALGELIMAYMDSDLDSALFYCDQYNSLAIKLDDSDQIAKSYFYYTSIYGTGGNYQQLSTYAYPALEHFRSNEDAQGQIDILVILARMNGAKSEFEKAYSNYEEALQLAENNDYYDALVMINVGISNTKFLEQKLEEAETYLQKAVDIATTFPLKDSSEYLAKIYTNLGNVNSARTNDLEAIKYYKKSHNYYRKTNDKFGISLTAFNIGDVYNYNDMYDSAYKYFNITLDMGHELHNFEELYYAYLGFTELYERQNNYEKALEYQKLKFAYKDSIQIQKYDKAVVELEQQYNAEKKAAELASKEKEVALANQQKEKDQSTIKLLAIGGGVLAILSIALLFLYRRVSNANQVIKEQRNSIDQTLKQKEILLQEVHHRVKNNLQLIASLLNLQLMNLESSPAKRAIEESKSRVQAIALMHKGLYQDENYDAVNLPSYINELVDNLKTLSSSSLKSIDFKVNIESISLDIDKSVPIGLIISELISNSLKHAFVGLESGEINISITRDKDNLLLTYSDNGVGLPDNFNIEEQESLGYTIISALSDQLNGQLIFESLSPLKLLLRF</sequence>
<evidence type="ECO:0000256" key="3">
    <source>
        <dbReference type="SAM" id="Phobius"/>
    </source>
</evidence>
<keyword evidence="3" id="KW-0812">Transmembrane</keyword>
<dbReference type="Pfam" id="PF13424">
    <property type="entry name" value="TPR_12"/>
    <property type="match status" value="1"/>
</dbReference>
<keyword evidence="6" id="KW-1185">Reference proteome</keyword>
<dbReference type="Proteomes" id="UP000683507">
    <property type="component" value="Chromosome"/>
</dbReference>
<keyword evidence="1" id="KW-0802">TPR repeat</keyword>
<keyword evidence="3" id="KW-1133">Transmembrane helix</keyword>
<dbReference type="Gene3D" id="3.30.450.20">
    <property type="entry name" value="PAS domain"/>
    <property type="match status" value="1"/>
</dbReference>
<feature type="transmembrane region" description="Helical" evidence="3">
    <location>
        <begin position="7"/>
        <end position="25"/>
    </location>
</feature>
<dbReference type="SUPFAM" id="SSF81901">
    <property type="entry name" value="HCP-like"/>
    <property type="match status" value="1"/>
</dbReference>
<dbReference type="SUPFAM" id="SSF48452">
    <property type="entry name" value="TPR-like"/>
    <property type="match status" value="1"/>
</dbReference>
<gene>
    <name evidence="5" type="ORF">CRYO30217_03232</name>
</gene>
<dbReference type="InterPro" id="IPR005467">
    <property type="entry name" value="His_kinase_dom"/>
</dbReference>
<evidence type="ECO:0000256" key="2">
    <source>
        <dbReference type="SAM" id="Coils"/>
    </source>
</evidence>
<dbReference type="PROSITE" id="PS50109">
    <property type="entry name" value="HIS_KIN"/>
    <property type="match status" value="1"/>
</dbReference>
<dbReference type="InterPro" id="IPR036890">
    <property type="entry name" value="HATPase_C_sf"/>
</dbReference>
<evidence type="ECO:0000313" key="6">
    <source>
        <dbReference type="Proteomes" id="UP000683507"/>
    </source>
</evidence>
<dbReference type="RefSeq" id="WP_258543419.1">
    <property type="nucleotide sequence ID" value="NZ_OU015584.1"/>
</dbReference>
<proteinExistence type="predicted"/>
<feature type="repeat" description="TPR" evidence="1">
    <location>
        <begin position="125"/>
        <end position="158"/>
    </location>
</feature>
<feature type="coiled-coil region" evidence="2">
    <location>
        <begin position="131"/>
        <end position="158"/>
    </location>
</feature>
<dbReference type="Gene3D" id="3.30.565.10">
    <property type="entry name" value="Histidine kinase-like ATPase, C-terminal domain"/>
    <property type="match status" value="1"/>
</dbReference>
<accession>A0A916NDG1</accession>
<keyword evidence="3" id="KW-0472">Membrane</keyword>
<dbReference type="PANTHER" id="PTHR43065">
    <property type="entry name" value="SENSOR HISTIDINE KINASE"/>
    <property type="match status" value="1"/>
</dbReference>
<dbReference type="EMBL" id="OU015584">
    <property type="protein sequence ID" value="CAG5086670.1"/>
    <property type="molecule type" value="Genomic_DNA"/>
</dbReference>
<protein>
    <recommendedName>
        <fullName evidence="4">Histidine kinase domain-containing protein</fullName>
    </recommendedName>
</protein>
<evidence type="ECO:0000313" key="5">
    <source>
        <dbReference type="EMBL" id="CAG5086670.1"/>
    </source>
</evidence>
<evidence type="ECO:0000256" key="1">
    <source>
        <dbReference type="PROSITE-ProRule" id="PRU00339"/>
    </source>
</evidence>
<organism evidence="5 6">
    <name type="scientific">Parvicella tangerina</name>
    <dbReference type="NCBI Taxonomy" id="2829795"/>
    <lineage>
        <taxon>Bacteria</taxon>
        <taxon>Pseudomonadati</taxon>
        <taxon>Bacteroidota</taxon>
        <taxon>Flavobacteriia</taxon>
        <taxon>Flavobacteriales</taxon>
        <taxon>Parvicellaceae</taxon>
        <taxon>Parvicella</taxon>
    </lineage>
</organism>
<dbReference type="SMART" id="SM00028">
    <property type="entry name" value="TPR"/>
    <property type="match status" value="4"/>
</dbReference>
<name>A0A916NDG1_9FLAO</name>
<dbReference type="InterPro" id="IPR011495">
    <property type="entry name" value="Sig_transdc_His_kin_sub2_dim/P"/>
</dbReference>
<dbReference type="InterPro" id="IPR019734">
    <property type="entry name" value="TPR_rpt"/>
</dbReference>